<reference evidence="2 3" key="1">
    <citation type="submission" date="2019-09" db="EMBL/GenBank/DDBJ databases">
        <authorList>
            <person name="Valk L.C."/>
        </authorList>
    </citation>
    <scope>NUCLEOTIDE SEQUENCE [LARGE SCALE GENOMIC DNA]</scope>
    <source>
        <strain evidence="2">GalUA</strain>
    </source>
</reference>
<keyword evidence="1" id="KW-0812">Transmembrane</keyword>
<proteinExistence type="predicted"/>
<evidence type="ECO:0000313" key="2">
    <source>
        <dbReference type="EMBL" id="KAB1434544.1"/>
    </source>
</evidence>
<feature type="transmembrane region" description="Helical" evidence="1">
    <location>
        <begin position="136"/>
        <end position="159"/>
    </location>
</feature>
<keyword evidence="3" id="KW-1185">Reference proteome</keyword>
<name>A0A7V7UAC9_9FIRM</name>
<feature type="transmembrane region" description="Helical" evidence="1">
    <location>
        <begin position="104"/>
        <end position="130"/>
    </location>
</feature>
<evidence type="ECO:0000313" key="3">
    <source>
        <dbReference type="Proteomes" id="UP000461768"/>
    </source>
</evidence>
<dbReference type="PANTHER" id="PTHR40076">
    <property type="entry name" value="MEMBRANE PROTEIN-RELATED"/>
    <property type="match status" value="1"/>
</dbReference>
<dbReference type="PANTHER" id="PTHR40076:SF1">
    <property type="entry name" value="MEMBRANE PROTEIN"/>
    <property type="match status" value="1"/>
</dbReference>
<dbReference type="EMBL" id="WAGX01000008">
    <property type="protein sequence ID" value="KAB1434544.1"/>
    <property type="molecule type" value="Genomic_DNA"/>
</dbReference>
<protein>
    <submittedName>
        <fullName evidence="2">DUF975 family protein</fullName>
    </submittedName>
</protein>
<organism evidence="2 3">
    <name type="scientific">Candidatus Galacturonatibacter soehngenii</name>
    <dbReference type="NCBI Taxonomy" id="2307010"/>
    <lineage>
        <taxon>Bacteria</taxon>
        <taxon>Bacillati</taxon>
        <taxon>Bacillota</taxon>
        <taxon>Clostridia</taxon>
        <taxon>Lachnospirales</taxon>
        <taxon>Lachnospiraceae</taxon>
        <taxon>Candidatus Galacturonatibacter</taxon>
    </lineage>
</organism>
<reference evidence="2 3" key="2">
    <citation type="submission" date="2020-02" db="EMBL/GenBank/DDBJ databases">
        <title>Candidatus Galacturonibacter soehngenii shows hetero-acetogenic catabolism of galacturonic acid but lacks a canonical carbon monoxide dehydrogenase/acetyl-CoA synthase complex.</title>
        <authorList>
            <person name="Diender M."/>
            <person name="Stouten G.R."/>
            <person name="Petersen J.F."/>
            <person name="Nielsen P.H."/>
            <person name="Dueholm M.S."/>
            <person name="Pronk J.T."/>
            <person name="Van Loosdrecht M.C.M."/>
        </authorList>
    </citation>
    <scope>NUCLEOTIDE SEQUENCE [LARGE SCALE GENOMIC DNA]</scope>
    <source>
        <strain evidence="2">GalUA</strain>
    </source>
</reference>
<accession>A0A7V7UAC9</accession>
<dbReference type="Pfam" id="PF06161">
    <property type="entry name" value="DUF975"/>
    <property type="match status" value="1"/>
</dbReference>
<gene>
    <name evidence="2" type="ORF">F7O84_18850</name>
</gene>
<dbReference type="OrthoDB" id="9784844at2"/>
<feature type="transmembrane region" description="Helical" evidence="1">
    <location>
        <begin position="54"/>
        <end position="83"/>
    </location>
</feature>
<keyword evidence="1" id="KW-0472">Membrane</keyword>
<keyword evidence="1" id="KW-1133">Transmembrane helix</keyword>
<feature type="transmembrane region" description="Helical" evidence="1">
    <location>
        <begin position="21"/>
        <end position="42"/>
    </location>
</feature>
<evidence type="ECO:0000256" key="1">
    <source>
        <dbReference type="SAM" id="Phobius"/>
    </source>
</evidence>
<sequence length="245" mass="27740">MNYKSSSQLKALSREQLTGRYAVAVGATFLTTLISMAVSLLVTVFARTDSMASIIIYYLISFIISLLSAVLGIGLLKLFFKLVKNEAYQISDIFWGFQNHPDKVILIMIILTLIFMVCLIPGMGLLFVYGVTFNRLVFVLAMFSLIAGIVAMIIIGITYSQVGYIIADDSQLSVLEIMRMSKEMMMGQKGRYFYLQISFIGWYMLSILSCGIALLWIQPYHMCTNIYFYIDLKKESNPTVIDEYV</sequence>
<feature type="transmembrane region" description="Helical" evidence="1">
    <location>
        <begin position="192"/>
        <end position="217"/>
    </location>
</feature>
<dbReference type="InterPro" id="IPR010380">
    <property type="entry name" value="DUF975"/>
</dbReference>
<comment type="caution">
    <text evidence="2">The sequence shown here is derived from an EMBL/GenBank/DDBJ whole genome shotgun (WGS) entry which is preliminary data.</text>
</comment>
<dbReference type="AlphaFoldDB" id="A0A7V7UAC9"/>
<dbReference type="Proteomes" id="UP000461768">
    <property type="component" value="Unassembled WGS sequence"/>
</dbReference>
<dbReference type="RefSeq" id="WP_151148630.1">
    <property type="nucleotide sequence ID" value="NZ_WAGX01000008.1"/>
</dbReference>